<feature type="signal peptide" evidence="2">
    <location>
        <begin position="1"/>
        <end position="19"/>
    </location>
</feature>
<evidence type="ECO:0008006" key="5">
    <source>
        <dbReference type="Google" id="ProtNLM"/>
    </source>
</evidence>
<evidence type="ECO:0000256" key="2">
    <source>
        <dbReference type="SAM" id="SignalP"/>
    </source>
</evidence>
<name>A0A0A3Z8M5_9GAMM</name>
<dbReference type="eggNOG" id="ENOG502Z7N7">
    <property type="taxonomic scope" value="Bacteria"/>
</dbReference>
<feature type="compositionally biased region" description="Low complexity" evidence="1">
    <location>
        <begin position="123"/>
        <end position="139"/>
    </location>
</feature>
<protein>
    <recommendedName>
        <fullName evidence="5">Type VI secretion system-associated protein</fullName>
    </recommendedName>
</protein>
<dbReference type="STRING" id="371042.NG99_04050"/>
<feature type="compositionally biased region" description="Pro residues" evidence="1">
    <location>
        <begin position="140"/>
        <end position="150"/>
    </location>
</feature>
<keyword evidence="2" id="KW-0732">Signal</keyword>
<evidence type="ECO:0000313" key="3">
    <source>
        <dbReference type="EMBL" id="KGT95210.1"/>
    </source>
</evidence>
<dbReference type="RefSeq" id="WP_034888686.1">
    <property type="nucleotide sequence ID" value="NZ_JRUQ01000018.1"/>
</dbReference>
<evidence type="ECO:0000256" key="1">
    <source>
        <dbReference type="SAM" id="MobiDB-lite"/>
    </source>
</evidence>
<dbReference type="OrthoDB" id="6515265at2"/>
<dbReference type="AlphaFoldDB" id="A0A0A3Z8M5"/>
<dbReference type="Proteomes" id="UP000030351">
    <property type="component" value="Unassembled WGS sequence"/>
</dbReference>
<evidence type="ECO:0000313" key="4">
    <source>
        <dbReference type="Proteomes" id="UP000030351"/>
    </source>
</evidence>
<feature type="region of interest" description="Disordered" evidence="1">
    <location>
        <begin position="123"/>
        <end position="159"/>
    </location>
</feature>
<accession>A0A0A3Z8M5</accession>
<sequence>MKYWLSGALSLLIASNAWAQDYLVVSSPTQKLDIWIDNVKSKDAASWCSSELPLRIVAKGNKKPEVLKGFLPRVGSLLQHQCGKMESINWQMNDANGKALAHGTAAKAQSWAVQVAPEAPAVAETAPAAAPSAESTPAAPSAPPAPPAPPVVAAEDLSPPADTTPWVQFSLMDGCHFRTYFRNNSQTSALFVPAKGGVTCGGDGWLSGESQIAQIGKGAAKHLRMTFLQGFPVSGLTSKALSSDVQITTVNNERMVLSDETSPQSWMVVPFDPAVNGWKSSGTVVVQISPEQARDESEVKARLNEVRKVWTPYLADKNSLTIKLVEALHPQLKDPAAGAFRTIN</sequence>
<reference evidence="3 4" key="1">
    <citation type="submission" date="2014-10" db="EMBL/GenBank/DDBJ databases">
        <title>Genome sequence of Erwinia typographi M043b.</title>
        <authorList>
            <person name="Chan K.-G."/>
            <person name="Tan W.-S."/>
        </authorList>
    </citation>
    <scope>NUCLEOTIDE SEQUENCE [LARGE SCALE GENOMIC DNA]</scope>
    <source>
        <strain evidence="3 4">M043b</strain>
    </source>
</reference>
<proteinExistence type="predicted"/>
<comment type="caution">
    <text evidence="3">The sequence shown here is derived from an EMBL/GenBank/DDBJ whole genome shotgun (WGS) entry which is preliminary data.</text>
</comment>
<dbReference type="EMBL" id="JRUQ01000018">
    <property type="protein sequence ID" value="KGT95210.1"/>
    <property type="molecule type" value="Genomic_DNA"/>
</dbReference>
<feature type="chain" id="PRO_5002017616" description="Type VI secretion system-associated protein" evidence="2">
    <location>
        <begin position="20"/>
        <end position="344"/>
    </location>
</feature>
<gene>
    <name evidence="3" type="ORF">NG99_04050</name>
</gene>
<keyword evidence="4" id="KW-1185">Reference proteome</keyword>
<organism evidence="3 4">
    <name type="scientific">Erwinia typographi</name>
    <dbReference type="NCBI Taxonomy" id="371042"/>
    <lineage>
        <taxon>Bacteria</taxon>
        <taxon>Pseudomonadati</taxon>
        <taxon>Pseudomonadota</taxon>
        <taxon>Gammaproteobacteria</taxon>
        <taxon>Enterobacterales</taxon>
        <taxon>Erwiniaceae</taxon>
        <taxon>Erwinia</taxon>
    </lineage>
</organism>